<dbReference type="AlphaFoldDB" id="A0AA86NMF7"/>
<organism evidence="1">
    <name type="scientific">Hexamita inflata</name>
    <dbReference type="NCBI Taxonomy" id="28002"/>
    <lineage>
        <taxon>Eukaryota</taxon>
        <taxon>Metamonada</taxon>
        <taxon>Diplomonadida</taxon>
        <taxon>Hexamitidae</taxon>
        <taxon>Hexamitinae</taxon>
        <taxon>Hexamita</taxon>
    </lineage>
</organism>
<evidence type="ECO:0000313" key="2">
    <source>
        <dbReference type="EMBL" id="CAL5989751.1"/>
    </source>
</evidence>
<comment type="caution">
    <text evidence="1">The sequence shown here is derived from an EMBL/GenBank/DDBJ whole genome shotgun (WGS) entry which is preliminary data.</text>
</comment>
<keyword evidence="3" id="KW-1185">Reference proteome</keyword>
<dbReference type="EMBL" id="CATOUU010000248">
    <property type="protein sequence ID" value="CAI9922249.1"/>
    <property type="molecule type" value="Genomic_DNA"/>
</dbReference>
<reference evidence="1" key="1">
    <citation type="submission" date="2023-06" db="EMBL/GenBank/DDBJ databases">
        <authorList>
            <person name="Kurt Z."/>
        </authorList>
    </citation>
    <scope>NUCLEOTIDE SEQUENCE</scope>
</reference>
<gene>
    <name evidence="2" type="ORF">HINF_LOCUS11011</name>
    <name evidence="1" type="ORF">HINF_LOCUS9894</name>
</gene>
<sequence length="140" mass="15276">MSTLGTLSQWSSSLQKALPVAQRANSRETADRNLRILIDSSSSKKTVCFFGLDSLSLNQPMNLSICDGVSILERMKSSCSQLYALSRANLSVFEQKRLSVQQSQSGSCTFAGGAAVRVGLDWACYSNSLIFSRQQGVYFS</sequence>
<dbReference type="EMBL" id="CAXDID020000024">
    <property type="protein sequence ID" value="CAL5989751.1"/>
    <property type="molecule type" value="Genomic_DNA"/>
</dbReference>
<dbReference type="Proteomes" id="UP001642409">
    <property type="component" value="Unassembled WGS sequence"/>
</dbReference>
<reference evidence="2 3" key="2">
    <citation type="submission" date="2024-07" db="EMBL/GenBank/DDBJ databases">
        <authorList>
            <person name="Akdeniz Z."/>
        </authorList>
    </citation>
    <scope>NUCLEOTIDE SEQUENCE [LARGE SCALE GENOMIC DNA]</scope>
</reference>
<evidence type="ECO:0000313" key="3">
    <source>
        <dbReference type="Proteomes" id="UP001642409"/>
    </source>
</evidence>
<protein>
    <submittedName>
        <fullName evidence="2">Hypothetical_protein</fullName>
    </submittedName>
</protein>
<proteinExistence type="predicted"/>
<evidence type="ECO:0000313" key="1">
    <source>
        <dbReference type="EMBL" id="CAI9922249.1"/>
    </source>
</evidence>
<name>A0AA86NMF7_9EUKA</name>
<accession>A0AA86NMF7</accession>